<dbReference type="InterPro" id="IPR029063">
    <property type="entry name" value="SAM-dependent_MTases_sf"/>
</dbReference>
<dbReference type="Proteomes" id="UP000031364">
    <property type="component" value="Unassembled WGS sequence"/>
</dbReference>
<dbReference type="GO" id="GO:0032259">
    <property type="term" value="P:methylation"/>
    <property type="evidence" value="ECO:0007669"/>
    <property type="project" value="UniProtKB-KW"/>
</dbReference>
<evidence type="ECO:0000256" key="2">
    <source>
        <dbReference type="ARBA" id="ARBA00022603"/>
    </source>
</evidence>
<dbReference type="RefSeq" id="WP_043679806.1">
    <property type="nucleotide sequence ID" value="NZ_BDCI01000023.1"/>
</dbReference>
<dbReference type="Pfam" id="PF00145">
    <property type="entry name" value="DNA_methylase"/>
    <property type="match status" value="1"/>
</dbReference>
<dbReference type="EMBL" id="JNFP01000065">
    <property type="protein sequence ID" value="KIA60550.1"/>
    <property type="molecule type" value="Genomic_DNA"/>
</dbReference>
<dbReference type="InterPro" id="IPR050390">
    <property type="entry name" value="C5-Methyltransferase"/>
</dbReference>
<dbReference type="GO" id="GO:0008168">
    <property type="term" value="F:methyltransferase activity"/>
    <property type="evidence" value="ECO:0007669"/>
    <property type="project" value="UniProtKB-KW"/>
</dbReference>
<keyword evidence="4 6" id="KW-0949">S-adenosyl-L-methionine</keyword>
<dbReference type="EC" id="2.1.1.37" evidence="1"/>
<comment type="similarity">
    <text evidence="6">Belongs to the class I-like SAM-binding methyltransferase superfamily. C5-methyltransferase family.</text>
</comment>
<evidence type="ECO:0000256" key="6">
    <source>
        <dbReference type="PROSITE-ProRule" id="PRU01016"/>
    </source>
</evidence>
<organism evidence="7 8">
    <name type="scientific">Nocardia vulneris</name>
    <dbReference type="NCBI Taxonomy" id="1141657"/>
    <lineage>
        <taxon>Bacteria</taxon>
        <taxon>Bacillati</taxon>
        <taxon>Actinomycetota</taxon>
        <taxon>Actinomycetes</taxon>
        <taxon>Mycobacteriales</taxon>
        <taxon>Nocardiaceae</taxon>
        <taxon>Nocardia</taxon>
    </lineage>
</organism>
<evidence type="ECO:0000313" key="7">
    <source>
        <dbReference type="EMBL" id="KIA60550.1"/>
    </source>
</evidence>
<protein>
    <recommendedName>
        <fullName evidence="1">DNA (cytosine-5-)-methyltransferase</fullName>
        <ecNumber evidence="1">2.1.1.37</ecNumber>
    </recommendedName>
</protein>
<keyword evidence="5" id="KW-0680">Restriction system</keyword>
<gene>
    <name evidence="7" type="ORF">FG87_36125</name>
</gene>
<dbReference type="Gene3D" id="3.90.120.10">
    <property type="entry name" value="DNA Methylase, subunit A, domain 2"/>
    <property type="match status" value="1"/>
</dbReference>
<evidence type="ECO:0000256" key="3">
    <source>
        <dbReference type="ARBA" id="ARBA00022679"/>
    </source>
</evidence>
<dbReference type="InterPro" id="IPR001525">
    <property type="entry name" value="C5_MeTfrase"/>
</dbReference>
<dbReference type="PROSITE" id="PS51679">
    <property type="entry name" value="SAM_MT_C5"/>
    <property type="match status" value="1"/>
</dbReference>
<accession>A0ABR4Z5D0</accession>
<sequence length="340" mass="37717">MTLTATSLFAGGGGDAEGLRQAGYDIVVAANHWRTAVRTLRANYPDTDCRIANLSETDFRTFPRTDIAWISPSCVWHARSGGRKQPPVQVELRRADEGSVDRATAFAVIAASEVHRYEAVIVENVPEFMNWGGGVMYRWWLDGMTVQGYKHQIVILDSAEIGPNPVAQNRKRVYIVFTRHGEVDLAPGPVERTPATAILDPDPGELVTRRMYVTPQFEEITDIDVPHLVTYRRNAHARRADRHQLATVTAGGNHHAIATRTADGIRHRLLNNRERARAQGFPDDYVFHGRNVPVITNGKRRYIDEVRVQIGNAVSVNVARFLGQRVAQSLGATEALGVAA</sequence>
<keyword evidence="3 6" id="KW-0808">Transferase</keyword>
<dbReference type="PANTHER" id="PTHR10629:SF52">
    <property type="entry name" value="DNA (CYTOSINE-5)-METHYLTRANSFERASE 1"/>
    <property type="match status" value="1"/>
</dbReference>
<comment type="caution">
    <text evidence="7">The sequence shown here is derived from an EMBL/GenBank/DDBJ whole genome shotgun (WGS) entry which is preliminary data.</text>
</comment>
<dbReference type="SUPFAM" id="SSF53335">
    <property type="entry name" value="S-adenosyl-L-methionine-dependent methyltransferases"/>
    <property type="match status" value="1"/>
</dbReference>
<keyword evidence="8" id="KW-1185">Reference proteome</keyword>
<evidence type="ECO:0000313" key="8">
    <source>
        <dbReference type="Proteomes" id="UP000031364"/>
    </source>
</evidence>
<evidence type="ECO:0000256" key="1">
    <source>
        <dbReference type="ARBA" id="ARBA00011975"/>
    </source>
</evidence>
<dbReference type="PANTHER" id="PTHR10629">
    <property type="entry name" value="CYTOSINE-SPECIFIC METHYLTRANSFERASE"/>
    <property type="match status" value="1"/>
</dbReference>
<name>A0ABR4Z5D0_9NOCA</name>
<dbReference type="PRINTS" id="PR00105">
    <property type="entry name" value="C5METTRFRASE"/>
</dbReference>
<evidence type="ECO:0000256" key="5">
    <source>
        <dbReference type="ARBA" id="ARBA00022747"/>
    </source>
</evidence>
<keyword evidence="2 6" id="KW-0489">Methyltransferase</keyword>
<evidence type="ECO:0000256" key="4">
    <source>
        <dbReference type="ARBA" id="ARBA00022691"/>
    </source>
</evidence>
<feature type="active site" evidence="6">
    <location>
        <position position="74"/>
    </location>
</feature>
<dbReference type="Gene3D" id="3.40.50.150">
    <property type="entry name" value="Vaccinia Virus protein VP39"/>
    <property type="match status" value="1"/>
</dbReference>
<reference evidence="7 8" key="1">
    <citation type="journal article" date="2014" name="Int. J. Syst. Evol. Microbiol.">
        <title>Nocardia vulneris sp. nov., isolated from wounds of human patients in North America.</title>
        <authorList>
            <person name="Lasker B.A."/>
            <person name="Bell M."/>
            <person name="Klenk H.P."/>
            <person name="Sproer C."/>
            <person name="Schumann C."/>
            <person name="Schumann P."/>
            <person name="Brown J.M."/>
        </authorList>
    </citation>
    <scope>NUCLEOTIDE SEQUENCE [LARGE SCALE GENOMIC DNA]</scope>
    <source>
        <strain evidence="7 8">W9851</strain>
    </source>
</reference>
<proteinExistence type="inferred from homology"/>